<protein>
    <submittedName>
        <fullName evidence="2">Replication initiator protein</fullName>
    </submittedName>
</protein>
<feature type="domain" description="Replication-associated protein ORF2/G2P" evidence="1">
    <location>
        <begin position="45"/>
        <end position="152"/>
    </location>
</feature>
<evidence type="ECO:0000259" key="1">
    <source>
        <dbReference type="Pfam" id="PF23343"/>
    </source>
</evidence>
<evidence type="ECO:0000313" key="2">
    <source>
        <dbReference type="EMBL" id="QCQ84629.1"/>
    </source>
</evidence>
<sequence>MTPFKTKNSGEEKVPCGKCPECRAGRASGWSFRLMQQDKISNHSHFITLTYDTTNVPITPRGFMDLRRQDIQLFIKRLRKSQGKVTRKKHGASNIKYYVCGEYGTLNWRPHYHAIIFNVRMELLQDAWGLGEIHYGNVSGASVGYTLKYISKPGRVPQHKNDDRQKEFSLMSKGLGANYLTPKMVKWHKNDLENRMHLNLQGGKKCAMPRYYKNKLYSDQEKEILKQANLERTLRDIAAGYTKSDHTTEPKRKAAIIEAFKKMNSPDKTKKL</sequence>
<proteinExistence type="predicted"/>
<dbReference type="InterPro" id="IPR056906">
    <property type="entry name" value="ORF2/G2P_dom"/>
</dbReference>
<dbReference type="Pfam" id="PF23343">
    <property type="entry name" value="REP_ORF2-G2P"/>
    <property type="match status" value="1"/>
</dbReference>
<reference evidence="2" key="1">
    <citation type="submission" date="2018-12" db="EMBL/GenBank/DDBJ databases">
        <title>Singled stranded DNA viruses identified in blackflies (Austrosimulium ungulatum) sampled in New Zealand.</title>
        <authorList>
            <person name="Kraberger S."/>
            <person name="Fontenele R.S."/>
            <person name="Schmidlin K."/>
            <person name="Walters M."/>
            <person name="Varsani A."/>
        </authorList>
    </citation>
    <scope>NUCLEOTIDE SEQUENCE [LARGE SCALE GENOMIC DNA]</scope>
    <source>
        <strain evidence="2">024</strain>
    </source>
</reference>
<dbReference type="EMBL" id="MK249138">
    <property type="protein sequence ID" value="QCQ84629.1"/>
    <property type="molecule type" value="Genomic_DNA"/>
</dbReference>
<organism evidence="2">
    <name type="scientific">Blackfly microvirus SF02</name>
    <dbReference type="NCBI Taxonomy" id="2576452"/>
    <lineage>
        <taxon>Viruses</taxon>
        <taxon>Monodnaviria</taxon>
        <taxon>Sangervirae</taxon>
        <taxon>Phixviricota</taxon>
        <taxon>Malgrandaviricetes</taxon>
        <taxon>Petitvirales</taxon>
        <taxon>Microviridae</taxon>
        <taxon>Microvirus</taxon>
    </lineage>
</organism>
<name>A0A4P8PJW6_9VIRU</name>
<dbReference type="Proteomes" id="UP000324792">
    <property type="component" value="Segment"/>
</dbReference>
<accession>A0A4P8PJW6</accession>